<gene>
    <name evidence="3" type="ORF">LCPAC101_00460</name>
</gene>
<keyword evidence="1" id="KW-0472">Membrane</keyword>
<dbReference type="InterPro" id="IPR001623">
    <property type="entry name" value="DnaJ_domain"/>
</dbReference>
<keyword evidence="1" id="KW-0812">Transmembrane</keyword>
<evidence type="ECO:0000259" key="2">
    <source>
        <dbReference type="PROSITE" id="PS50076"/>
    </source>
</evidence>
<keyword evidence="1" id="KW-1133">Transmembrane helix</keyword>
<sequence>MLGSLPRVLLSFPLTQTINRYNHVSMRNAQSNKNTPINNIIPYQYNYVEACKRFVDIDKNRLFSPTINTFNNKSTSLTISREDPLQKVYLPFFSFRATISPVKYTARYGINRTELSYGPKGKIIMNIVTDWHYITGTLKTTYYDQSNVKSYIYGGFSYPRSDVDELLNETKVVKYMEPYNTYHIDCTVDSFKMRSSIAKKKAVNRINEKLNELIYNDINNRVRCDHIDDIQMKSYNIKIFRMTTCLFPSYILQYKLNPPRILAAIKNQEIYTGKSPLSIPKVMTASIIPSVVLSLAFPQTIAIRAVITAFCIIASGAYAAYSPSLTYNSQKLDMQHKEIDNNLVEETIDDMNRRLESEMFAYRSPDDPRLYIDPLYYDILGLDSNNHIDENIIKQAFIQKIKIYHPDVYKSDIEVLKIIAARDILLDELKIAKSMR</sequence>
<dbReference type="CDD" id="cd06257">
    <property type="entry name" value="DnaJ"/>
    <property type="match status" value="1"/>
</dbReference>
<name>A0A481Z260_9VIRU</name>
<accession>A0A481Z260</accession>
<evidence type="ECO:0000313" key="3">
    <source>
        <dbReference type="EMBL" id="QBK89763.1"/>
    </source>
</evidence>
<organism evidence="3">
    <name type="scientific">Pithovirus LCPAC101</name>
    <dbReference type="NCBI Taxonomy" id="2506586"/>
    <lineage>
        <taxon>Viruses</taxon>
        <taxon>Pithoviruses</taxon>
    </lineage>
</organism>
<dbReference type="PROSITE" id="PS50076">
    <property type="entry name" value="DNAJ_2"/>
    <property type="match status" value="1"/>
</dbReference>
<dbReference type="InterPro" id="IPR036869">
    <property type="entry name" value="J_dom_sf"/>
</dbReference>
<dbReference type="SMART" id="SM00271">
    <property type="entry name" value="DnaJ"/>
    <property type="match status" value="1"/>
</dbReference>
<feature type="transmembrane region" description="Helical" evidence="1">
    <location>
        <begin position="301"/>
        <end position="321"/>
    </location>
</feature>
<proteinExistence type="predicted"/>
<feature type="domain" description="J" evidence="2">
    <location>
        <begin position="375"/>
        <end position="436"/>
    </location>
</feature>
<protein>
    <submittedName>
        <fullName evidence="3">Chaperone protein</fullName>
    </submittedName>
</protein>
<dbReference type="Gene3D" id="1.10.287.110">
    <property type="entry name" value="DnaJ domain"/>
    <property type="match status" value="1"/>
</dbReference>
<dbReference type="SUPFAM" id="SSF46565">
    <property type="entry name" value="Chaperone J-domain"/>
    <property type="match status" value="1"/>
</dbReference>
<dbReference type="EMBL" id="MK500440">
    <property type="protein sequence ID" value="QBK89763.1"/>
    <property type="molecule type" value="Genomic_DNA"/>
</dbReference>
<evidence type="ECO:0000256" key="1">
    <source>
        <dbReference type="SAM" id="Phobius"/>
    </source>
</evidence>
<reference evidence="3" key="1">
    <citation type="journal article" date="2019" name="MBio">
        <title>Virus Genomes from Deep Sea Sediments Expand the Ocean Megavirome and Support Independent Origins of Viral Gigantism.</title>
        <authorList>
            <person name="Backstrom D."/>
            <person name="Yutin N."/>
            <person name="Jorgensen S.L."/>
            <person name="Dharamshi J."/>
            <person name="Homa F."/>
            <person name="Zaremba-Niedwiedzka K."/>
            <person name="Spang A."/>
            <person name="Wolf Y.I."/>
            <person name="Koonin E.V."/>
            <person name="Ettema T.J."/>
        </authorList>
    </citation>
    <scope>NUCLEOTIDE SEQUENCE</scope>
</reference>